<dbReference type="PANTHER" id="PTHR33116:SF86">
    <property type="entry name" value="REVERSE TRANSCRIPTASE DOMAIN-CONTAINING PROTEIN"/>
    <property type="match status" value="1"/>
</dbReference>
<dbReference type="Gene3D" id="3.60.10.10">
    <property type="entry name" value="Endonuclease/exonuclease/phosphatase"/>
    <property type="match status" value="1"/>
</dbReference>
<organism evidence="2 3">
    <name type="scientific">Gossypium stocksii</name>
    <dbReference type="NCBI Taxonomy" id="47602"/>
    <lineage>
        <taxon>Eukaryota</taxon>
        <taxon>Viridiplantae</taxon>
        <taxon>Streptophyta</taxon>
        <taxon>Embryophyta</taxon>
        <taxon>Tracheophyta</taxon>
        <taxon>Spermatophyta</taxon>
        <taxon>Magnoliopsida</taxon>
        <taxon>eudicotyledons</taxon>
        <taxon>Gunneridae</taxon>
        <taxon>Pentapetalae</taxon>
        <taxon>rosids</taxon>
        <taxon>malvids</taxon>
        <taxon>Malvales</taxon>
        <taxon>Malvaceae</taxon>
        <taxon>Malvoideae</taxon>
        <taxon>Gossypium</taxon>
    </lineage>
</organism>
<reference evidence="2 3" key="1">
    <citation type="journal article" date="2021" name="Plant Biotechnol. J.">
        <title>Multi-omics assisted identification of the key and species-specific regulatory components of drought-tolerant mechanisms in Gossypium stocksii.</title>
        <authorList>
            <person name="Yu D."/>
            <person name="Ke L."/>
            <person name="Zhang D."/>
            <person name="Wu Y."/>
            <person name="Sun Y."/>
            <person name="Mei J."/>
            <person name="Sun J."/>
            <person name="Sun Y."/>
        </authorList>
    </citation>
    <scope>NUCLEOTIDE SEQUENCE [LARGE SCALE GENOMIC DNA]</scope>
    <source>
        <strain evidence="3">cv. E1</strain>
        <tissue evidence="2">Leaf</tissue>
    </source>
</reference>
<keyword evidence="3" id="KW-1185">Reference proteome</keyword>
<dbReference type="GO" id="GO:0003824">
    <property type="term" value="F:catalytic activity"/>
    <property type="evidence" value="ECO:0007669"/>
    <property type="project" value="InterPro"/>
</dbReference>
<dbReference type="OrthoDB" id="999895at2759"/>
<evidence type="ECO:0000313" key="3">
    <source>
        <dbReference type="Proteomes" id="UP000828251"/>
    </source>
</evidence>
<dbReference type="AlphaFoldDB" id="A0A9D3WCD5"/>
<feature type="domain" description="Endonuclease/exonuclease/phosphatase" evidence="1">
    <location>
        <begin position="43"/>
        <end position="176"/>
    </location>
</feature>
<gene>
    <name evidence="2" type="ORF">J1N35_003768</name>
</gene>
<proteinExistence type="predicted"/>
<dbReference type="Pfam" id="PF03372">
    <property type="entry name" value="Exo_endo_phos"/>
    <property type="match status" value="1"/>
</dbReference>
<dbReference type="InterPro" id="IPR036691">
    <property type="entry name" value="Endo/exonu/phosph_ase_sf"/>
</dbReference>
<dbReference type="EMBL" id="JAIQCV010000002">
    <property type="protein sequence ID" value="KAH1120608.1"/>
    <property type="molecule type" value="Genomic_DNA"/>
</dbReference>
<dbReference type="Proteomes" id="UP000828251">
    <property type="component" value="Unassembled WGS sequence"/>
</dbReference>
<protein>
    <recommendedName>
        <fullName evidence="1">Endonuclease/exonuclease/phosphatase domain-containing protein</fullName>
    </recommendedName>
</protein>
<accession>A0A9D3WCD5</accession>
<sequence length="643" mass="74359">MCGFENGIDIGAIGTKGGLSLGWKGNELVRLKSYSPYHIDVEINDCDCGDVRRLTGFYGNPDERHRNQSWNLLRSLDNDRSWPWLVVGDFNEIMHSYEKKGGRLKSELQMSDFCDVLEYYGLNDLGFLGRWFTWERGRFVSTNIRERLDRCVASLDWMAMFPGYQVEHMNHSFSDHCPNLLNTSGCGIDNYRARPSQFRFEAHWCLDPNFEEVVKSSWDNLTGNTPDKLLNLGQHLQHWSKLKSRENKASRLNLEERLQNLYGMDISDKVLAEITEVQFGLNLEIDKEELFWEQRARLASKYFEQLFTASTSGDDERLLGLVKKRISIAYTVGLNGVLSDWCTPSRGLRQGDPLSPYLFLLCAEDDCFLFGDATGEGATTMHNLILEYEHASVTGILGVRLATNPEKYLGSPTMVGKKKRWAFAHFVDRFRKKIEGWSLRYLSMSGKEVFIKSILQAIPVYVMQCFALPKLLCRKLEGLLNKFWWSNNKTGKGIHWSNWNALCKPKSYGGMGFRDLFLFNRALLAKQVWRIFTNPDCLLSKVTVNHLIDTETNTWKSEIVRRLFDEDQSNRILSIPLACQDTQDMLVWKHEASGQYSVKSGYRAFVTDYMLTSSNNYYNTEDYKYFYKLLWELHIPGKIKIHA</sequence>
<dbReference type="PANTHER" id="PTHR33116">
    <property type="entry name" value="REVERSE TRANSCRIPTASE ZINC-BINDING DOMAIN-CONTAINING PROTEIN-RELATED-RELATED"/>
    <property type="match status" value="1"/>
</dbReference>
<evidence type="ECO:0000313" key="2">
    <source>
        <dbReference type="EMBL" id="KAH1120608.1"/>
    </source>
</evidence>
<name>A0A9D3WCD5_9ROSI</name>
<comment type="caution">
    <text evidence="2">The sequence shown here is derived from an EMBL/GenBank/DDBJ whole genome shotgun (WGS) entry which is preliminary data.</text>
</comment>
<dbReference type="SUPFAM" id="SSF56219">
    <property type="entry name" value="DNase I-like"/>
    <property type="match status" value="1"/>
</dbReference>
<evidence type="ECO:0000259" key="1">
    <source>
        <dbReference type="Pfam" id="PF03372"/>
    </source>
</evidence>
<dbReference type="InterPro" id="IPR005135">
    <property type="entry name" value="Endo/exonuclease/phosphatase"/>
</dbReference>